<comment type="caution">
    <text evidence="4">The sequence shown here is derived from an EMBL/GenBank/DDBJ whole genome shotgun (WGS) entry which is preliminary data.</text>
</comment>
<keyword evidence="5" id="KW-1185">Reference proteome</keyword>
<feature type="chain" id="PRO_5046873550" evidence="2">
    <location>
        <begin position="28"/>
        <end position="291"/>
    </location>
</feature>
<dbReference type="RefSeq" id="WP_379902139.1">
    <property type="nucleotide sequence ID" value="NZ_JBHULM010000007.1"/>
</dbReference>
<reference evidence="5" key="1">
    <citation type="journal article" date="2019" name="Int. J. Syst. Evol. Microbiol.">
        <title>The Global Catalogue of Microorganisms (GCM) 10K type strain sequencing project: providing services to taxonomists for standard genome sequencing and annotation.</title>
        <authorList>
            <consortium name="The Broad Institute Genomics Platform"/>
            <consortium name="The Broad Institute Genome Sequencing Center for Infectious Disease"/>
            <person name="Wu L."/>
            <person name="Ma J."/>
        </authorList>
    </citation>
    <scope>NUCLEOTIDE SEQUENCE [LARGE SCALE GENOMIC DNA]</scope>
    <source>
        <strain evidence="5">KCTC 42808</strain>
    </source>
</reference>
<dbReference type="InterPro" id="IPR029058">
    <property type="entry name" value="AB_hydrolase_fold"/>
</dbReference>
<gene>
    <name evidence="4" type="ORF">ACFSSB_05135</name>
</gene>
<dbReference type="InterPro" id="IPR050300">
    <property type="entry name" value="GDXG_lipolytic_enzyme"/>
</dbReference>
<dbReference type="GO" id="GO:0016787">
    <property type="term" value="F:hydrolase activity"/>
    <property type="evidence" value="ECO:0007669"/>
    <property type="project" value="UniProtKB-KW"/>
</dbReference>
<dbReference type="InterPro" id="IPR049492">
    <property type="entry name" value="BD-FAE-like_dom"/>
</dbReference>
<dbReference type="Pfam" id="PF20434">
    <property type="entry name" value="BD-FAE"/>
    <property type="match status" value="1"/>
</dbReference>
<dbReference type="EMBL" id="JBHULM010000007">
    <property type="protein sequence ID" value="MFD2541697.1"/>
    <property type="molecule type" value="Genomic_DNA"/>
</dbReference>
<evidence type="ECO:0000313" key="5">
    <source>
        <dbReference type="Proteomes" id="UP001597467"/>
    </source>
</evidence>
<feature type="signal peptide" evidence="2">
    <location>
        <begin position="1"/>
        <end position="27"/>
    </location>
</feature>
<dbReference type="SUPFAM" id="SSF53474">
    <property type="entry name" value="alpha/beta-Hydrolases"/>
    <property type="match status" value="1"/>
</dbReference>
<evidence type="ECO:0000313" key="4">
    <source>
        <dbReference type="EMBL" id="MFD2541697.1"/>
    </source>
</evidence>
<dbReference type="Gene3D" id="3.40.50.1820">
    <property type="entry name" value="alpha/beta hydrolase"/>
    <property type="match status" value="1"/>
</dbReference>
<name>A0ABW5JYY5_9FLAO</name>
<dbReference type="PROSITE" id="PS51257">
    <property type="entry name" value="PROKAR_LIPOPROTEIN"/>
    <property type="match status" value="1"/>
</dbReference>
<dbReference type="PANTHER" id="PTHR48081">
    <property type="entry name" value="AB HYDROLASE SUPERFAMILY PROTEIN C4A8.06C"/>
    <property type="match status" value="1"/>
</dbReference>
<keyword evidence="2" id="KW-0732">Signal</keyword>
<dbReference type="Proteomes" id="UP001597467">
    <property type="component" value="Unassembled WGS sequence"/>
</dbReference>
<keyword evidence="1 4" id="KW-0378">Hydrolase</keyword>
<feature type="domain" description="BD-FAE-like" evidence="3">
    <location>
        <begin position="58"/>
        <end position="251"/>
    </location>
</feature>
<accession>A0ABW5JYY5</accession>
<proteinExistence type="predicted"/>
<dbReference type="PANTHER" id="PTHR48081:SF13">
    <property type="entry name" value="ALPHA_BETA HYDROLASE"/>
    <property type="match status" value="1"/>
</dbReference>
<organism evidence="4 5">
    <name type="scientific">Lacinutrix gracilariae</name>
    <dbReference type="NCBI Taxonomy" id="1747198"/>
    <lineage>
        <taxon>Bacteria</taxon>
        <taxon>Pseudomonadati</taxon>
        <taxon>Bacteroidota</taxon>
        <taxon>Flavobacteriia</taxon>
        <taxon>Flavobacteriales</taxon>
        <taxon>Flavobacteriaceae</taxon>
        <taxon>Lacinutrix</taxon>
    </lineage>
</organism>
<evidence type="ECO:0000256" key="1">
    <source>
        <dbReference type="ARBA" id="ARBA00022801"/>
    </source>
</evidence>
<sequence>MKLFIMKTISNTLFLLTLLFFTFSCDSTDENGSTNNEQLAYYEELNIAYGTDSNQVFDLYLPANRTEDTKVMLLIHGGGWTSGDKEDMNEFKNYILQNIPDIAVVNINYRLADENTPAYPMQINDITTVINYLKNRQSEYVISDDLGFVGASAGAHLSMLWSYAFDTDQQTKMVCSIVGPTNFTDPAYLNSTDPILEAILNTYGLDTSTAFLEGVSPYHQVTASAPPTILFYGGQDPLIPTTQGTSLRDKLEDLGVIHDFTLYENEGHGWTGLNLLDTTFKLHAFIEAHLN</sequence>
<evidence type="ECO:0000259" key="3">
    <source>
        <dbReference type="Pfam" id="PF20434"/>
    </source>
</evidence>
<evidence type="ECO:0000256" key="2">
    <source>
        <dbReference type="SAM" id="SignalP"/>
    </source>
</evidence>
<protein>
    <submittedName>
        <fullName evidence="4">Alpha/beta hydrolase fold domain-containing protein</fullName>
    </submittedName>
</protein>